<evidence type="ECO:0000256" key="15">
    <source>
        <dbReference type="ARBA" id="ARBA00023328"/>
    </source>
</evidence>
<organism evidence="18 19">
    <name type="scientific">Sphaerobolus stellatus (strain SS14)</name>
    <dbReference type="NCBI Taxonomy" id="990650"/>
    <lineage>
        <taxon>Eukaryota</taxon>
        <taxon>Fungi</taxon>
        <taxon>Dikarya</taxon>
        <taxon>Basidiomycota</taxon>
        <taxon>Agaricomycotina</taxon>
        <taxon>Agaricomycetes</taxon>
        <taxon>Phallomycetidae</taxon>
        <taxon>Geastrales</taxon>
        <taxon>Sphaerobolaceae</taxon>
        <taxon>Sphaerobolus</taxon>
    </lineage>
</organism>
<keyword evidence="9" id="KW-0498">Mitosis</keyword>
<evidence type="ECO:0000256" key="4">
    <source>
        <dbReference type="ARBA" id="ARBA00006277"/>
    </source>
</evidence>
<keyword evidence="11" id="KW-0995">Kinetochore</keyword>
<evidence type="ECO:0000256" key="2">
    <source>
        <dbReference type="ARBA" id="ARBA00004186"/>
    </source>
</evidence>
<evidence type="ECO:0000256" key="14">
    <source>
        <dbReference type="ARBA" id="ARBA00023306"/>
    </source>
</evidence>
<evidence type="ECO:0000256" key="16">
    <source>
        <dbReference type="ARBA" id="ARBA00044179"/>
    </source>
</evidence>
<keyword evidence="15" id="KW-0137">Centromere</keyword>
<evidence type="ECO:0000256" key="6">
    <source>
        <dbReference type="ARBA" id="ARBA00022490"/>
    </source>
</evidence>
<evidence type="ECO:0000256" key="10">
    <source>
        <dbReference type="ARBA" id="ARBA00022829"/>
    </source>
</evidence>
<evidence type="ECO:0000256" key="9">
    <source>
        <dbReference type="ARBA" id="ARBA00022776"/>
    </source>
</evidence>
<keyword evidence="12" id="KW-0206">Cytoskeleton</keyword>
<dbReference type="OrthoDB" id="2443965at2759"/>
<keyword evidence="5" id="KW-0158">Chromosome</keyword>
<dbReference type="PANTHER" id="PTHR28017">
    <property type="entry name" value="DASH COMPLEX SUBUNIT DAD3"/>
    <property type="match status" value="1"/>
</dbReference>
<evidence type="ECO:0000256" key="17">
    <source>
        <dbReference type="ARBA" id="ARBA00044305"/>
    </source>
</evidence>
<dbReference type="InterPro" id="IPR013965">
    <property type="entry name" value="DASH_Dad3"/>
</dbReference>
<gene>
    <name evidence="18" type="ORF">M422DRAFT_168629</name>
</gene>
<evidence type="ECO:0000256" key="5">
    <source>
        <dbReference type="ARBA" id="ARBA00022454"/>
    </source>
</evidence>
<dbReference type="EMBL" id="KN837118">
    <property type="protein sequence ID" value="KIJ44200.1"/>
    <property type="molecule type" value="Genomic_DNA"/>
</dbReference>
<keyword evidence="14" id="KW-0131">Cell cycle</keyword>
<reference evidence="18 19" key="1">
    <citation type="submission" date="2014-06" db="EMBL/GenBank/DDBJ databases">
        <title>Evolutionary Origins and Diversification of the Mycorrhizal Mutualists.</title>
        <authorList>
            <consortium name="DOE Joint Genome Institute"/>
            <consortium name="Mycorrhizal Genomics Consortium"/>
            <person name="Kohler A."/>
            <person name="Kuo A."/>
            <person name="Nagy L.G."/>
            <person name="Floudas D."/>
            <person name="Copeland A."/>
            <person name="Barry K.W."/>
            <person name="Cichocki N."/>
            <person name="Veneault-Fourrey C."/>
            <person name="LaButti K."/>
            <person name="Lindquist E.A."/>
            <person name="Lipzen A."/>
            <person name="Lundell T."/>
            <person name="Morin E."/>
            <person name="Murat C."/>
            <person name="Riley R."/>
            <person name="Ohm R."/>
            <person name="Sun H."/>
            <person name="Tunlid A."/>
            <person name="Henrissat B."/>
            <person name="Grigoriev I.V."/>
            <person name="Hibbett D.S."/>
            <person name="Martin F."/>
        </authorList>
    </citation>
    <scope>NUCLEOTIDE SEQUENCE [LARGE SCALE GENOMIC DNA]</scope>
    <source>
        <strain evidence="18 19">SS14</strain>
    </source>
</reference>
<dbReference type="Proteomes" id="UP000054279">
    <property type="component" value="Unassembled WGS sequence"/>
</dbReference>
<accession>A0A0C9VYT5</accession>
<evidence type="ECO:0000256" key="8">
    <source>
        <dbReference type="ARBA" id="ARBA00022701"/>
    </source>
</evidence>
<evidence type="ECO:0000313" key="19">
    <source>
        <dbReference type="Proteomes" id="UP000054279"/>
    </source>
</evidence>
<keyword evidence="13" id="KW-0539">Nucleus</keyword>
<keyword evidence="7" id="KW-0132">Cell division</keyword>
<evidence type="ECO:0000256" key="13">
    <source>
        <dbReference type="ARBA" id="ARBA00023242"/>
    </source>
</evidence>
<dbReference type="GO" id="GO:0008608">
    <property type="term" value="P:attachment of spindle microtubules to kinetochore"/>
    <property type="evidence" value="ECO:0007669"/>
    <property type="project" value="InterPro"/>
</dbReference>
<keyword evidence="6" id="KW-0963">Cytoplasm</keyword>
<protein>
    <recommendedName>
        <fullName evidence="16">DASH complex subunit DAD3</fullName>
    </recommendedName>
    <alternativeName>
        <fullName evidence="17">Outer kinetochore protein DAD3</fullName>
    </alternativeName>
</protein>
<evidence type="ECO:0000256" key="11">
    <source>
        <dbReference type="ARBA" id="ARBA00022838"/>
    </source>
</evidence>
<name>A0A0C9VYT5_SPHS4</name>
<dbReference type="GO" id="GO:0051010">
    <property type="term" value="F:microtubule plus-end binding"/>
    <property type="evidence" value="ECO:0007669"/>
    <property type="project" value="TreeGrafter"/>
</dbReference>
<proteinExistence type="inferred from homology"/>
<evidence type="ECO:0000313" key="18">
    <source>
        <dbReference type="EMBL" id="KIJ44200.1"/>
    </source>
</evidence>
<dbReference type="GO" id="GO:0051301">
    <property type="term" value="P:cell division"/>
    <property type="evidence" value="ECO:0007669"/>
    <property type="project" value="UniProtKB-KW"/>
</dbReference>
<keyword evidence="19" id="KW-1185">Reference proteome</keyword>
<dbReference type="HOGENOM" id="CLU_118180_3_0_1"/>
<sequence>MTSSDAHADLDINPYEDHPELSKLEADVLWEYAKLAKNVKTLLNRTRELSEAPDQALLEQLRVLERKLGLVLTLFKASVWAAINDRQAAAEEAAFQEERSEAFSEDEYSR</sequence>
<keyword evidence="10" id="KW-0159">Chromosome partition</keyword>
<dbReference type="GO" id="GO:0005874">
    <property type="term" value="C:microtubule"/>
    <property type="evidence" value="ECO:0007669"/>
    <property type="project" value="UniProtKB-KW"/>
</dbReference>
<evidence type="ECO:0000256" key="12">
    <source>
        <dbReference type="ARBA" id="ARBA00023212"/>
    </source>
</evidence>
<comment type="subcellular location">
    <subcellularLocation>
        <location evidence="3">Chromosome</location>
        <location evidence="3">Centromere</location>
        <location evidence="3">Kinetochore</location>
    </subcellularLocation>
    <subcellularLocation>
        <location evidence="2">Cytoplasm</location>
        <location evidence="2">Cytoskeleton</location>
        <location evidence="2">Spindle</location>
    </subcellularLocation>
    <subcellularLocation>
        <location evidence="1">Nucleus</location>
    </subcellularLocation>
</comment>
<keyword evidence="8" id="KW-0493">Microtubule</keyword>
<evidence type="ECO:0000256" key="1">
    <source>
        <dbReference type="ARBA" id="ARBA00004123"/>
    </source>
</evidence>
<dbReference type="GO" id="GO:0072686">
    <property type="term" value="C:mitotic spindle"/>
    <property type="evidence" value="ECO:0007669"/>
    <property type="project" value="InterPro"/>
</dbReference>
<dbReference type="PANTHER" id="PTHR28017:SF1">
    <property type="entry name" value="DASH COMPLEX SUBUNIT DAD3"/>
    <property type="match status" value="1"/>
</dbReference>
<dbReference type="AlphaFoldDB" id="A0A0C9VYT5"/>
<comment type="similarity">
    <text evidence="4">Belongs to the DASH complex DAD3 family.</text>
</comment>
<dbReference type="Pfam" id="PF08656">
    <property type="entry name" value="DASH_Dad3"/>
    <property type="match status" value="1"/>
</dbReference>
<dbReference type="GO" id="GO:0042729">
    <property type="term" value="C:DASH complex"/>
    <property type="evidence" value="ECO:0007669"/>
    <property type="project" value="InterPro"/>
</dbReference>
<evidence type="ECO:0000256" key="7">
    <source>
        <dbReference type="ARBA" id="ARBA00022618"/>
    </source>
</evidence>
<evidence type="ECO:0000256" key="3">
    <source>
        <dbReference type="ARBA" id="ARBA00004629"/>
    </source>
</evidence>